<comment type="caution">
    <text evidence="1">The sequence shown here is derived from an EMBL/GenBank/DDBJ whole genome shotgun (WGS) entry which is preliminary data.</text>
</comment>
<reference evidence="1 2" key="1">
    <citation type="journal article" date="2021" name="BMC Biol.">
        <title>Horizontally acquired antibacterial genes associated with adaptive radiation of ladybird beetles.</title>
        <authorList>
            <person name="Li H.S."/>
            <person name="Tang X.F."/>
            <person name="Huang Y.H."/>
            <person name="Xu Z.Y."/>
            <person name="Chen M.L."/>
            <person name="Du X.Y."/>
            <person name="Qiu B.Y."/>
            <person name="Chen P.T."/>
            <person name="Zhang W."/>
            <person name="Slipinski A."/>
            <person name="Escalona H.E."/>
            <person name="Waterhouse R.M."/>
            <person name="Zwick A."/>
            <person name="Pang H."/>
        </authorList>
    </citation>
    <scope>NUCLEOTIDE SEQUENCE [LARGE SCALE GENOMIC DNA]</scope>
    <source>
        <strain evidence="1">SYSU2018</strain>
    </source>
</reference>
<dbReference type="Proteomes" id="UP001516400">
    <property type="component" value="Unassembled WGS sequence"/>
</dbReference>
<dbReference type="AlphaFoldDB" id="A0ABD2NL94"/>
<gene>
    <name evidence="1" type="ORF">HHI36_016812</name>
</gene>
<evidence type="ECO:0000313" key="1">
    <source>
        <dbReference type="EMBL" id="KAL3279304.1"/>
    </source>
</evidence>
<proteinExistence type="predicted"/>
<sequence length="240" mass="27371">MSGKKRTAPEVFLHTNAAVKSDNHDKRRKRTKRTSLILGVNEDIQEFTSAPEGAWISLGKVATDVTMEQIMTHLKKVHKREDFFVKPLTVPEGAKSASFKIGAHFSIMNYLYNVTDELHISDHRSQSFICQKNEQNKEQQKWYYTQSITAGRILSLKKRIAGFNWEDKVKNTTAQQAASEVHIAFMGMVEKCCPVKKRKDQKTEIKAKCSASLVKIKLMISWLQLSVLLKKRDCTTPISV</sequence>
<dbReference type="EMBL" id="JABFTP020000124">
    <property type="protein sequence ID" value="KAL3279304.1"/>
    <property type="molecule type" value="Genomic_DNA"/>
</dbReference>
<evidence type="ECO:0000313" key="2">
    <source>
        <dbReference type="Proteomes" id="UP001516400"/>
    </source>
</evidence>
<name>A0ABD2NL94_9CUCU</name>
<keyword evidence="2" id="KW-1185">Reference proteome</keyword>
<protein>
    <submittedName>
        <fullName evidence="1">Uncharacterized protein</fullName>
    </submittedName>
</protein>
<accession>A0ABD2NL94</accession>
<organism evidence="1 2">
    <name type="scientific">Cryptolaemus montrouzieri</name>
    <dbReference type="NCBI Taxonomy" id="559131"/>
    <lineage>
        <taxon>Eukaryota</taxon>
        <taxon>Metazoa</taxon>
        <taxon>Ecdysozoa</taxon>
        <taxon>Arthropoda</taxon>
        <taxon>Hexapoda</taxon>
        <taxon>Insecta</taxon>
        <taxon>Pterygota</taxon>
        <taxon>Neoptera</taxon>
        <taxon>Endopterygota</taxon>
        <taxon>Coleoptera</taxon>
        <taxon>Polyphaga</taxon>
        <taxon>Cucujiformia</taxon>
        <taxon>Coccinelloidea</taxon>
        <taxon>Coccinellidae</taxon>
        <taxon>Scymninae</taxon>
        <taxon>Scymnini</taxon>
        <taxon>Cryptolaemus</taxon>
    </lineage>
</organism>